<accession>A0ABS4VMK4</accession>
<keyword evidence="2" id="KW-0472">Membrane</keyword>
<feature type="transmembrane region" description="Helical" evidence="2">
    <location>
        <begin position="83"/>
        <end position="108"/>
    </location>
</feature>
<organism evidence="3 4">
    <name type="scientific">Pseudonocardia parietis</name>
    <dbReference type="NCBI Taxonomy" id="570936"/>
    <lineage>
        <taxon>Bacteria</taxon>
        <taxon>Bacillati</taxon>
        <taxon>Actinomycetota</taxon>
        <taxon>Actinomycetes</taxon>
        <taxon>Pseudonocardiales</taxon>
        <taxon>Pseudonocardiaceae</taxon>
        <taxon>Pseudonocardia</taxon>
    </lineage>
</organism>
<evidence type="ECO:0000313" key="4">
    <source>
        <dbReference type="Proteomes" id="UP001519295"/>
    </source>
</evidence>
<dbReference type="EMBL" id="JAGINU010000001">
    <property type="protein sequence ID" value="MBP2365006.1"/>
    <property type="molecule type" value="Genomic_DNA"/>
</dbReference>
<sequence>MTATPNPNDPFRDDAARRVGEALQAQARGRPMPPPRPSGAHPAPPRVPGRVPPPAPRPMPPQQRRPAPPAPVAVRSGSATTQILWAALIALLVGALLGAGIALVSVLLPGALPALG</sequence>
<evidence type="ECO:0000256" key="2">
    <source>
        <dbReference type="SAM" id="Phobius"/>
    </source>
</evidence>
<reference evidence="3 4" key="1">
    <citation type="submission" date="2021-03" db="EMBL/GenBank/DDBJ databases">
        <title>Sequencing the genomes of 1000 actinobacteria strains.</title>
        <authorList>
            <person name="Klenk H.-P."/>
        </authorList>
    </citation>
    <scope>NUCLEOTIDE SEQUENCE [LARGE SCALE GENOMIC DNA]</scope>
    <source>
        <strain evidence="3 4">DSM 45256</strain>
    </source>
</reference>
<protein>
    <submittedName>
        <fullName evidence="3">Uncharacterized protein</fullName>
    </submittedName>
</protein>
<feature type="compositionally biased region" description="Basic and acidic residues" evidence="1">
    <location>
        <begin position="10"/>
        <end position="20"/>
    </location>
</feature>
<evidence type="ECO:0000256" key="1">
    <source>
        <dbReference type="SAM" id="MobiDB-lite"/>
    </source>
</evidence>
<keyword evidence="2" id="KW-0812">Transmembrane</keyword>
<keyword evidence="4" id="KW-1185">Reference proteome</keyword>
<keyword evidence="2" id="KW-1133">Transmembrane helix</keyword>
<comment type="caution">
    <text evidence="3">The sequence shown here is derived from an EMBL/GenBank/DDBJ whole genome shotgun (WGS) entry which is preliminary data.</text>
</comment>
<evidence type="ECO:0000313" key="3">
    <source>
        <dbReference type="EMBL" id="MBP2365006.1"/>
    </source>
</evidence>
<name>A0ABS4VMK4_9PSEU</name>
<proteinExistence type="predicted"/>
<feature type="compositionally biased region" description="Pro residues" evidence="1">
    <location>
        <begin position="31"/>
        <end position="71"/>
    </location>
</feature>
<feature type="region of interest" description="Disordered" evidence="1">
    <location>
        <begin position="1"/>
        <end position="76"/>
    </location>
</feature>
<gene>
    <name evidence="3" type="ORF">JOF36_000702</name>
</gene>
<dbReference type="RefSeq" id="WP_210024985.1">
    <property type="nucleotide sequence ID" value="NZ_JAGINU010000001.1"/>
</dbReference>
<dbReference type="Proteomes" id="UP001519295">
    <property type="component" value="Unassembled WGS sequence"/>
</dbReference>